<dbReference type="PROSITE" id="PS50008">
    <property type="entry name" value="PIPLC_Y_DOMAIN"/>
    <property type="match status" value="1"/>
</dbReference>
<dbReference type="SUPFAM" id="SSF51695">
    <property type="entry name" value="PLC-like phosphodiesterases"/>
    <property type="match status" value="1"/>
</dbReference>
<dbReference type="EC" id="3.1.4.11" evidence="1"/>
<dbReference type="InterPro" id="IPR001192">
    <property type="entry name" value="PI-PLC_fam"/>
</dbReference>
<name>A0A9P5X1U8_9AGAR</name>
<evidence type="ECO:0000256" key="1">
    <source>
        <dbReference type="RuleBase" id="RU361133"/>
    </source>
</evidence>
<dbReference type="EMBL" id="MU151776">
    <property type="protein sequence ID" value="KAF9441822.1"/>
    <property type="molecule type" value="Genomic_DNA"/>
</dbReference>
<accession>A0A9P5X1U8</accession>
<reference evidence="3" key="1">
    <citation type="submission" date="2020-11" db="EMBL/GenBank/DDBJ databases">
        <authorList>
            <consortium name="DOE Joint Genome Institute"/>
            <person name="Ahrendt S."/>
            <person name="Riley R."/>
            <person name="Andreopoulos W."/>
            <person name="Labutti K."/>
            <person name="Pangilinan J."/>
            <person name="Ruiz-Duenas F.J."/>
            <person name="Barrasa J.M."/>
            <person name="Sanchez-Garcia M."/>
            <person name="Camarero S."/>
            <person name="Miyauchi S."/>
            <person name="Serrano A."/>
            <person name="Linde D."/>
            <person name="Babiker R."/>
            <person name="Drula E."/>
            <person name="Ayuso-Fernandez I."/>
            <person name="Pacheco R."/>
            <person name="Padilla G."/>
            <person name="Ferreira P."/>
            <person name="Barriuso J."/>
            <person name="Kellner H."/>
            <person name="Castanera R."/>
            <person name="Alfaro M."/>
            <person name="Ramirez L."/>
            <person name="Pisabarro A.G."/>
            <person name="Kuo A."/>
            <person name="Tritt A."/>
            <person name="Lipzen A."/>
            <person name="He G."/>
            <person name="Yan M."/>
            <person name="Ng V."/>
            <person name="Cullen D."/>
            <person name="Martin F."/>
            <person name="Rosso M.-N."/>
            <person name="Henrissat B."/>
            <person name="Hibbett D."/>
            <person name="Martinez A.T."/>
            <person name="Grigoriev I.V."/>
        </authorList>
    </citation>
    <scope>NUCLEOTIDE SEQUENCE</scope>
    <source>
        <strain evidence="3">MF-IS2</strain>
    </source>
</reference>
<keyword evidence="1" id="KW-0442">Lipid degradation</keyword>
<dbReference type="GO" id="GO:0016042">
    <property type="term" value="P:lipid catabolic process"/>
    <property type="evidence" value="ECO:0007669"/>
    <property type="project" value="UniProtKB-KW"/>
</dbReference>
<comment type="catalytic activity">
    <reaction evidence="1">
        <text>a 1,2-diacyl-sn-glycero-3-phospho-(1D-myo-inositol-4,5-bisphosphate) + H2O = 1D-myo-inositol 1,4,5-trisphosphate + a 1,2-diacyl-sn-glycerol + H(+)</text>
        <dbReference type="Rhea" id="RHEA:33179"/>
        <dbReference type="ChEBI" id="CHEBI:15377"/>
        <dbReference type="ChEBI" id="CHEBI:15378"/>
        <dbReference type="ChEBI" id="CHEBI:17815"/>
        <dbReference type="ChEBI" id="CHEBI:58456"/>
        <dbReference type="ChEBI" id="CHEBI:203600"/>
        <dbReference type="EC" id="3.1.4.11"/>
    </reaction>
</comment>
<dbReference type="InterPro" id="IPR001711">
    <property type="entry name" value="PLipase_C_Pinositol-sp_Y"/>
</dbReference>
<proteinExistence type="predicted"/>
<gene>
    <name evidence="3" type="ORF">P691DRAFT_538842</name>
</gene>
<dbReference type="Gene3D" id="3.20.20.190">
    <property type="entry name" value="Phosphatidylinositol (PI) phosphodiesterase"/>
    <property type="match status" value="1"/>
</dbReference>
<dbReference type="PANTHER" id="PTHR10336">
    <property type="entry name" value="PHOSPHOINOSITIDE-SPECIFIC PHOSPHOLIPASE C FAMILY PROTEIN"/>
    <property type="match status" value="1"/>
</dbReference>
<dbReference type="PRINTS" id="PR00390">
    <property type="entry name" value="PHPHLIPASEC"/>
</dbReference>
<evidence type="ECO:0000313" key="3">
    <source>
        <dbReference type="EMBL" id="KAF9441822.1"/>
    </source>
</evidence>
<dbReference type="GO" id="GO:0004435">
    <property type="term" value="F:phosphatidylinositol-4,5-bisphosphate phospholipase C activity"/>
    <property type="evidence" value="ECO:0007669"/>
    <property type="project" value="UniProtKB-EC"/>
</dbReference>
<dbReference type="GO" id="GO:0048015">
    <property type="term" value="P:phosphatidylinositol-mediated signaling"/>
    <property type="evidence" value="ECO:0007669"/>
    <property type="project" value="TreeGrafter"/>
</dbReference>
<feature type="domain" description="PI-PLC Y-box" evidence="2">
    <location>
        <begin position="75"/>
        <end position="170"/>
    </location>
</feature>
<evidence type="ECO:0000313" key="4">
    <source>
        <dbReference type="Proteomes" id="UP000807342"/>
    </source>
</evidence>
<keyword evidence="4" id="KW-1185">Reference proteome</keyword>
<protein>
    <recommendedName>
        <fullName evidence="1">Phosphoinositide phospholipase C</fullName>
        <ecNumber evidence="1">3.1.4.11</ecNumber>
    </recommendedName>
</protein>
<dbReference type="Pfam" id="PF00387">
    <property type="entry name" value="PI-PLC-Y"/>
    <property type="match status" value="1"/>
</dbReference>
<dbReference type="PANTHER" id="PTHR10336:SF169">
    <property type="entry name" value="PHOSPHOINOSITIDE PHOSPHOLIPASE C"/>
    <property type="match status" value="1"/>
</dbReference>
<keyword evidence="1" id="KW-0443">Lipid metabolism</keyword>
<dbReference type="InterPro" id="IPR017946">
    <property type="entry name" value="PLC-like_Pdiesterase_TIM-brl"/>
</dbReference>
<keyword evidence="1" id="KW-0378">Hydrolase</keyword>
<dbReference type="AlphaFoldDB" id="A0A9P5X1U8"/>
<dbReference type="GO" id="GO:0051209">
    <property type="term" value="P:release of sequestered calcium ion into cytosol"/>
    <property type="evidence" value="ECO:0007669"/>
    <property type="project" value="TreeGrafter"/>
</dbReference>
<evidence type="ECO:0000259" key="2">
    <source>
        <dbReference type="PROSITE" id="PS50008"/>
    </source>
</evidence>
<dbReference type="Proteomes" id="UP000807342">
    <property type="component" value="Unassembled WGS sequence"/>
</dbReference>
<dbReference type="OrthoDB" id="269822at2759"/>
<comment type="caution">
    <text evidence="3">The sequence shown here is derived from an EMBL/GenBank/DDBJ whole genome shotgun (WGS) entry which is preliminary data.</text>
</comment>
<sequence length="207" mass="22989">MGRILVMVEYYPPLVVPTAEEAQDSSYWPHKRSSVPQYLRIGPTLAAVGYYLRSMKPSKNWFTHLYPDPPHILLNISESSLLSLLKSKTPQLPPADNILMTLITHAQSHIRRIYPKGLRLTSSNLHPHPFWGSGSHVVALNWQTYDLGIQLNEAMFAGTNGWAAKPAWMRGNDSEANAGEGEGMRVKVKGEIVGVCSSTYPSFGCRG</sequence>
<dbReference type="SMART" id="SM00149">
    <property type="entry name" value="PLCYc"/>
    <property type="match status" value="1"/>
</dbReference>
<organism evidence="3 4">
    <name type="scientific">Macrolepiota fuliginosa MF-IS2</name>
    <dbReference type="NCBI Taxonomy" id="1400762"/>
    <lineage>
        <taxon>Eukaryota</taxon>
        <taxon>Fungi</taxon>
        <taxon>Dikarya</taxon>
        <taxon>Basidiomycota</taxon>
        <taxon>Agaricomycotina</taxon>
        <taxon>Agaricomycetes</taxon>
        <taxon>Agaricomycetidae</taxon>
        <taxon>Agaricales</taxon>
        <taxon>Agaricineae</taxon>
        <taxon>Agaricaceae</taxon>
        <taxon>Macrolepiota</taxon>
    </lineage>
</organism>